<dbReference type="GO" id="GO:0016301">
    <property type="term" value="F:kinase activity"/>
    <property type="evidence" value="ECO:0007669"/>
    <property type="project" value="UniProtKB-KW"/>
</dbReference>
<sequence length="208" mass="24280">MSLFDKIFGKSSNKIITIDGEYGSGATEIAKHIADKLNIKFYDDKVIELMSLENKVKPEDVRKDDSFLQGTIYDLYRQNYSYSQEDMSVNDAAFLMDSRTIREIAKKGPAVIFGKCADFVLTDEDIFSVFIYAKEEFKKQRIHNSYNIKEEKVELKMNRENSRRSNHYSRNTGRNWGEGHNYDLMIDSSVFEFETIEDIIMNLEVKKK</sequence>
<reference evidence="1 2" key="1">
    <citation type="submission" date="2024-06" db="EMBL/GenBank/DDBJ databases">
        <title>Genomic Encyclopedia of Type Strains, Phase IV (KMG-IV): sequencing the most valuable type-strain genomes for metagenomic binning, comparative biology and taxonomic classification.</title>
        <authorList>
            <person name="Goeker M."/>
        </authorList>
    </citation>
    <scope>NUCLEOTIDE SEQUENCE [LARGE SCALE GENOMIC DNA]</scope>
    <source>
        <strain evidence="1 2">DSM 21460</strain>
    </source>
</reference>
<gene>
    <name evidence="1" type="ORF">ABID14_000766</name>
</gene>
<keyword evidence="2" id="KW-1185">Reference proteome</keyword>
<name>A0ABV2J8R1_9FIRM</name>
<evidence type="ECO:0000313" key="2">
    <source>
        <dbReference type="Proteomes" id="UP001549162"/>
    </source>
</evidence>
<dbReference type="InterPro" id="IPR027417">
    <property type="entry name" value="P-loop_NTPase"/>
</dbReference>
<dbReference type="SUPFAM" id="SSF52540">
    <property type="entry name" value="P-loop containing nucleoside triphosphate hydrolases"/>
    <property type="match status" value="1"/>
</dbReference>
<comment type="caution">
    <text evidence="1">The sequence shown here is derived from an EMBL/GenBank/DDBJ whole genome shotgun (WGS) entry which is preliminary data.</text>
</comment>
<keyword evidence="1" id="KW-0418">Kinase</keyword>
<dbReference type="Proteomes" id="UP001549162">
    <property type="component" value="Unassembled WGS sequence"/>
</dbReference>
<keyword evidence="1" id="KW-0808">Transferase</keyword>
<organism evidence="1 2">
    <name type="scientific">Peptoniphilus olsenii</name>
    <dbReference type="NCBI Taxonomy" id="411570"/>
    <lineage>
        <taxon>Bacteria</taxon>
        <taxon>Bacillati</taxon>
        <taxon>Bacillota</taxon>
        <taxon>Tissierellia</taxon>
        <taxon>Tissierellales</taxon>
        <taxon>Peptoniphilaceae</taxon>
        <taxon>Peptoniphilus</taxon>
    </lineage>
</organism>
<accession>A0ABV2J8R1</accession>
<dbReference type="Pfam" id="PF13189">
    <property type="entry name" value="Cytidylate_kin2"/>
    <property type="match status" value="1"/>
</dbReference>
<protein>
    <submittedName>
        <fullName evidence="1">Cytidylate kinase</fullName>
    </submittedName>
</protein>
<proteinExistence type="predicted"/>
<dbReference type="EMBL" id="JBEPMA010000003">
    <property type="protein sequence ID" value="MET3617138.1"/>
    <property type="molecule type" value="Genomic_DNA"/>
</dbReference>
<evidence type="ECO:0000313" key="1">
    <source>
        <dbReference type="EMBL" id="MET3617138.1"/>
    </source>
</evidence>
<dbReference type="Gene3D" id="3.40.50.300">
    <property type="entry name" value="P-loop containing nucleotide triphosphate hydrolases"/>
    <property type="match status" value="1"/>
</dbReference>
<dbReference type="RefSeq" id="WP_354367295.1">
    <property type="nucleotide sequence ID" value="NZ_JBEPMA010000003.1"/>
</dbReference>